<reference evidence="1 2" key="1">
    <citation type="journal article" date="2015" name="Stand. Genomic Sci.">
        <title>Complete genome sequence of and proposal of Thermofilum uzonense sp. nov. a novel hyperthermophilic crenarchaeon and emended description of the genus Thermofilum.</title>
        <authorList>
            <person name="Toshchakov S.V."/>
            <person name="Korzhenkov A.A."/>
            <person name="Samarov N.I."/>
            <person name="Mazunin I.O."/>
            <person name="Mozhey O.I."/>
            <person name="Shmyr I.S."/>
            <person name="Derbikova K.S."/>
            <person name="Taranov E.A."/>
            <person name="Dominova I.N."/>
            <person name="Bonch-Osmolovskaya E.A."/>
            <person name="Patrushev M.V."/>
            <person name="Podosokorskaya O.A."/>
            <person name="Kublanov I.V."/>
        </authorList>
    </citation>
    <scope>NUCLEOTIDE SEQUENCE [LARGE SCALE GENOMIC DNA]</scope>
    <source>
        <strain evidence="1 2">1807-2</strain>
    </source>
</reference>
<protein>
    <submittedName>
        <fullName evidence="1">CopG family transcriptional regulator</fullName>
    </submittedName>
</protein>
<dbReference type="KEGG" id="thf:MA03_02855"/>
<dbReference type="PANTHER" id="PTHR42244:SF2">
    <property type="entry name" value="ANTITOXIN VAPB3-RELATED"/>
    <property type="match status" value="1"/>
</dbReference>
<dbReference type="PATRIC" id="fig|1550241.5.peg.593"/>
<proteinExistence type="predicted"/>
<gene>
    <name evidence="1" type="ORF">MA03_02855</name>
</gene>
<sequence>MSEVVSFKIPRHIKEKMRRYADRVNWTEELGRFVKSRVEELEREENIKEVVKILMNTKEVPSGFSEASVVEDRDSS</sequence>
<name>A0A0F7FI30_9CREN</name>
<dbReference type="GeneID" id="25401136"/>
<dbReference type="AlphaFoldDB" id="A0A0F7FI30"/>
<keyword evidence="2" id="KW-1185">Reference proteome</keyword>
<dbReference type="STRING" id="1550241.MA03_02855"/>
<dbReference type="EMBL" id="CP009961">
    <property type="protein sequence ID" value="AKG38425.1"/>
    <property type="molecule type" value="Genomic_DNA"/>
</dbReference>
<evidence type="ECO:0000313" key="1">
    <source>
        <dbReference type="EMBL" id="AKG38425.1"/>
    </source>
</evidence>
<accession>A0A0F7FI30</accession>
<dbReference type="Proteomes" id="UP000067434">
    <property type="component" value="Chromosome"/>
</dbReference>
<dbReference type="PANTHER" id="PTHR42244">
    <property type="entry name" value="ANTITOXIN VAPB3-RELATED"/>
    <property type="match status" value="1"/>
</dbReference>
<dbReference type="OrthoDB" id="45710at2157"/>
<dbReference type="InterPro" id="IPR039709">
    <property type="entry name" value="VapB3-like"/>
</dbReference>
<dbReference type="HOGENOM" id="CLU_175270_0_1_2"/>
<evidence type="ECO:0000313" key="2">
    <source>
        <dbReference type="Proteomes" id="UP000067434"/>
    </source>
</evidence>
<organism evidence="1 2">
    <name type="scientific">Infirmifilum uzonense</name>
    <dbReference type="NCBI Taxonomy" id="1550241"/>
    <lineage>
        <taxon>Archaea</taxon>
        <taxon>Thermoproteota</taxon>
        <taxon>Thermoprotei</taxon>
        <taxon>Thermofilales</taxon>
        <taxon>Thermofilaceae</taxon>
        <taxon>Infirmifilum</taxon>
    </lineage>
</organism>
<dbReference type="RefSeq" id="WP_052883828.1">
    <property type="nucleotide sequence ID" value="NZ_CP009961.1"/>
</dbReference>